<keyword evidence="1" id="KW-0472">Membrane</keyword>
<evidence type="ECO:0008006" key="4">
    <source>
        <dbReference type="Google" id="ProtNLM"/>
    </source>
</evidence>
<evidence type="ECO:0000313" key="3">
    <source>
        <dbReference type="Proteomes" id="UP000015462"/>
    </source>
</evidence>
<feature type="transmembrane region" description="Helical" evidence="1">
    <location>
        <begin position="59"/>
        <end position="85"/>
    </location>
</feature>
<protein>
    <recommendedName>
        <fullName evidence="4">II family cellulose-binding protein</fullName>
    </recommendedName>
</protein>
<proteinExistence type="predicted"/>
<accession>A0AB33Z4X4</accession>
<keyword evidence="1" id="KW-0812">Transmembrane</keyword>
<comment type="caution">
    <text evidence="2">The sequence shown here is derived from an EMBL/GenBank/DDBJ whole genome shotgun (WGS) entry which is preliminary data.</text>
</comment>
<evidence type="ECO:0000313" key="2">
    <source>
        <dbReference type="EMBL" id="EPD14236.1"/>
    </source>
</evidence>
<gene>
    <name evidence="2" type="ORF">L196_02025</name>
</gene>
<sequence length="127" mass="14190">MELSTPALLFPAISLLLLAYTNRFLGLANVIRGLHQQINETNKQLIARQIISLQLRIKLIIWMQILGVLSISFCVAAMFLLFLAAGDFGQWAFTISLVLMMLSLVVSLYELIISGHALNIELEDIDC</sequence>
<dbReference type="Proteomes" id="UP000015462">
    <property type="component" value="Unassembled WGS sequence"/>
</dbReference>
<keyword evidence="1" id="KW-1133">Transmembrane helix</keyword>
<dbReference type="RefSeq" id="WP_015005396.1">
    <property type="nucleotide sequence ID" value="NZ_FQZJ01000002.1"/>
</dbReference>
<keyword evidence="3" id="KW-1185">Reference proteome</keyword>
<reference evidence="2 3" key="1">
    <citation type="journal article" date="2013" name="Genome Announc.">
        <title>Genome Sequence of the Pyrene- and Fluoranthene-Degrading Bacterium Cycloclasticus sp. Strain PY97M.</title>
        <authorList>
            <person name="Cui Z."/>
            <person name="Xu G."/>
            <person name="Li Q."/>
            <person name="Gao W."/>
            <person name="Zheng L."/>
        </authorList>
    </citation>
    <scope>NUCLEOTIDE SEQUENCE [LARGE SCALE GENOMIC DNA]</scope>
    <source>
        <strain evidence="2 3">PY97M</strain>
    </source>
</reference>
<feature type="transmembrane region" description="Helical" evidence="1">
    <location>
        <begin position="91"/>
        <end position="112"/>
    </location>
</feature>
<feature type="transmembrane region" description="Helical" evidence="1">
    <location>
        <begin position="6"/>
        <end position="25"/>
    </location>
</feature>
<dbReference type="EMBL" id="ASHL01000001">
    <property type="protein sequence ID" value="EPD14236.1"/>
    <property type="molecule type" value="Genomic_DNA"/>
</dbReference>
<name>A0AB33Z4X4_9GAMM</name>
<evidence type="ECO:0000256" key="1">
    <source>
        <dbReference type="SAM" id="Phobius"/>
    </source>
</evidence>
<dbReference type="AlphaFoldDB" id="A0AB33Z4X4"/>
<dbReference type="Pfam" id="PF11026">
    <property type="entry name" value="DUF2721"/>
    <property type="match status" value="1"/>
</dbReference>
<dbReference type="InterPro" id="IPR021279">
    <property type="entry name" value="DUF2721"/>
</dbReference>
<organism evidence="2 3">
    <name type="scientific">Cycloclasticus pugetii</name>
    <dbReference type="NCBI Taxonomy" id="34068"/>
    <lineage>
        <taxon>Bacteria</taxon>
        <taxon>Pseudomonadati</taxon>
        <taxon>Pseudomonadota</taxon>
        <taxon>Gammaproteobacteria</taxon>
        <taxon>Thiotrichales</taxon>
        <taxon>Piscirickettsiaceae</taxon>
        <taxon>Cycloclasticus</taxon>
    </lineage>
</organism>